<dbReference type="Pfam" id="PF00891">
    <property type="entry name" value="Methyltransf_2"/>
    <property type="match status" value="1"/>
</dbReference>
<evidence type="ECO:0000256" key="2">
    <source>
        <dbReference type="ARBA" id="ARBA00022679"/>
    </source>
</evidence>
<name>A0A835PQW8_VANPL</name>
<dbReference type="Proteomes" id="UP000636800">
    <property type="component" value="Chromosome 13"/>
</dbReference>
<feature type="transmembrane region" description="Helical" evidence="4">
    <location>
        <begin position="126"/>
        <end position="143"/>
    </location>
</feature>
<gene>
    <name evidence="6" type="ORF">HPP92_023849</name>
</gene>
<dbReference type="InterPro" id="IPR029063">
    <property type="entry name" value="SAM-dependent_MTases_sf"/>
</dbReference>
<dbReference type="SUPFAM" id="SSF53335">
    <property type="entry name" value="S-adenosyl-L-methionine-dependent methyltransferases"/>
    <property type="match status" value="1"/>
</dbReference>
<keyword evidence="3" id="KW-0949">S-adenosyl-L-methionine</keyword>
<dbReference type="Gene3D" id="3.40.50.150">
    <property type="entry name" value="Vaccinia Virus protein VP39"/>
    <property type="match status" value="1"/>
</dbReference>
<reference evidence="6 7" key="1">
    <citation type="journal article" date="2020" name="Nat. Food">
        <title>A phased Vanilla planifolia genome enables genetic improvement of flavour and production.</title>
        <authorList>
            <person name="Hasing T."/>
            <person name="Tang H."/>
            <person name="Brym M."/>
            <person name="Khazi F."/>
            <person name="Huang T."/>
            <person name="Chambers A.H."/>
        </authorList>
    </citation>
    <scope>NUCLEOTIDE SEQUENCE [LARGE SCALE GENOMIC DNA]</scope>
    <source>
        <tissue evidence="6">Leaf</tissue>
    </source>
</reference>
<dbReference type="PROSITE" id="PS51683">
    <property type="entry name" value="SAM_OMT_II"/>
    <property type="match status" value="1"/>
</dbReference>
<dbReference type="InterPro" id="IPR016461">
    <property type="entry name" value="COMT-like"/>
</dbReference>
<proteinExistence type="predicted"/>
<dbReference type="AlphaFoldDB" id="A0A835PQW8"/>
<organism evidence="6 7">
    <name type="scientific">Vanilla planifolia</name>
    <name type="common">Vanilla</name>
    <dbReference type="NCBI Taxonomy" id="51239"/>
    <lineage>
        <taxon>Eukaryota</taxon>
        <taxon>Viridiplantae</taxon>
        <taxon>Streptophyta</taxon>
        <taxon>Embryophyta</taxon>
        <taxon>Tracheophyta</taxon>
        <taxon>Spermatophyta</taxon>
        <taxon>Magnoliopsida</taxon>
        <taxon>Liliopsida</taxon>
        <taxon>Asparagales</taxon>
        <taxon>Orchidaceae</taxon>
        <taxon>Vanilloideae</taxon>
        <taxon>Vanilleae</taxon>
        <taxon>Vanilla</taxon>
    </lineage>
</organism>
<sequence>MLGIWLRSADVATLSFEITHGKDLWGLNTIRPQFNGIFNSAMESDSTFVMDIITHVAREAFCRIGLLVDIEGGTDLTASKLVETFPDLRCIVFDLPHVIAIAPRAFAAIEFVSGDMFVEVPRADAALLKVTILTLFIVLFYHIY</sequence>
<dbReference type="EMBL" id="JADCNL010000013">
    <property type="protein sequence ID" value="KAG0454557.1"/>
    <property type="molecule type" value="Genomic_DNA"/>
</dbReference>
<keyword evidence="2" id="KW-0808">Transferase</keyword>
<keyword evidence="4" id="KW-0472">Membrane</keyword>
<protein>
    <recommendedName>
        <fullName evidence="5">O-methyltransferase C-terminal domain-containing protein</fullName>
    </recommendedName>
</protein>
<feature type="domain" description="O-methyltransferase C-terminal" evidence="5">
    <location>
        <begin position="14"/>
        <end position="130"/>
    </location>
</feature>
<evidence type="ECO:0000256" key="1">
    <source>
        <dbReference type="ARBA" id="ARBA00022603"/>
    </source>
</evidence>
<evidence type="ECO:0000313" key="6">
    <source>
        <dbReference type="EMBL" id="KAG0454557.1"/>
    </source>
</evidence>
<keyword evidence="4" id="KW-1133">Transmembrane helix</keyword>
<accession>A0A835PQW8</accession>
<keyword evidence="1" id="KW-0489">Methyltransferase</keyword>
<keyword evidence="4" id="KW-0812">Transmembrane</keyword>
<dbReference type="InterPro" id="IPR001077">
    <property type="entry name" value="COMT_C"/>
</dbReference>
<comment type="caution">
    <text evidence="6">The sequence shown here is derived from an EMBL/GenBank/DDBJ whole genome shotgun (WGS) entry which is preliminary data.</text>
</comment>
<dbReference type="PANTHER" id="PTHR11746">
    <property type="entry name" value="O-METHYLTRANSFERASE"/>
    <property type="match status" value="1"/>
</dbReference>
<evidence type="ECO:0000313" key="7">
    <source>
        <dbReference type="Proteomes" id="UP000636800"/>
    </source>
</evidence>
<keyword evidence="7" id="KW-1185">Reference proteome</keyword>
<evidence type="ECO:0000256" key="4">
    <source>
        <dbReference type="SAM" id="Phobius"/>
    </source>
</evidence>
<dbReference type="GO" id="GO:0008171">
    <property type="term" value="F:O-methyltransferase activity"/>
    <property type="evidence" value="ECO:0007669"/>
    <property type="project" value="InterPro"/>
</dbReference>
<dbReference type="GO" id="GO:0032259">
    <property type="term" value="P:methylation"/>
    <property type="evidence" value="ECO:0007669"/>
    <property type="project" value="UniProtKB-KW"/>
</dbReference>
<evidence type="ECO:0000256" key="3">
    <source>
        <dbReference type="ARBA" id="ARBA00022691"/>
    </source>
</evidence>
<evidence type="ECO:0000259" key="5">
    <source>
        <dbReference type="Pfam" id="PF00891"/>
    </source>
</evidence>